<organism evidence="2 3">
    <name type="scientific">Solanum bulbocastanum</name>
    <name type="common">Wild potato</name>
    <dbReference type="NCBI Taxonomy" id="147425"/>
    <lineage>
        <taxon>Eukaryota</taxon>
        <taxon>Viridiplantae</taxon>
        <taxon>Streptophyta</taxon>
        <taxon>Embryophyta</taxon>
        <taxon>Tracheophyta</taxon>
        <taxon>Spermatophyta</taxon>
        <taxon>Magnoliopsida</taxon>
        <taxon>eudicotyledons</taxon>
        <taxon>Gunneridae</taxon>
        <taxon>Pentapetalae</taxon>
        <taxon>asterids</taxon>
        <taxon>lamiids</taxon>
        <taxon>Solanales</taxon>
        <taxon>Solanaceae</taxon>
        <taxon>Solanoideae</taxon>
        <taxon>Solaneae</taxon>
        <taxon>Solanum</taxon>
    </lineage>
</organism>
<gene>
    <name evidence="2" type="ORF">RDI58_023585</name>
</gene>
<feature type="compositionally biased region" description="Low complexity" evidence="1">
    <location>
        <begin position="347"/>
        <end position="356"/>
    </location>
</feature>
<comment type="caution">
    <text evidence="2">The sequence shown here is derived from an EMBL/GenBank/DDBJ whole genome shotgun (WGS) entry which is preliminary data.</text>
</comment>
<protein>
    <submittedName>
        <fullName evidence="2">Uncharacterized protein</fullName>
    </submittedName>
</protein>
<keyword evidence="3" id="KW-1185">Reference proteome</keyword>
<name>A0AAN8TCU2_SOLBU</name>
<feature type="region of interest" description="Disordered" evidence="1">
    <location>
        <begin position="332"/>
        <end position="368"/>
    </location>
</feature>
<dbReference type="Proteomes" id="UP001371456">
    <property type="component" value="Unassembled WGS sequence"/>
</dbReference>
<sequence>MGPLTSSYVLCGSREANEGKLFELPVFGLKKLVDPNESFFRSLFAPHPETDPRHSAHSLRAREGNEVQFMRPQRSGVEQPRHFLTGSRWWPPKRMSDLFPCGSWPYHSVPDGQRGFGIAAQVRLRCAFPLDWTHVSYGSVLLTPRIKLLLRHAMLSPPLLVGTIGTLTAKEAKEAIHRKIWRRSLNSVVNEICKSVVPVWRRINRIANSIKTDPRPYPILEPSAELYPARISLCFEEEKKISLPAANSLSSELSERVDPPIPFVLATYPKEGEGVLIPEPERRAEWAQPRARECAAVLLSQEGKSGRRQMDSLAWAIKKSMILISKKEFKATAPPITTPPRPGNRTAARAADSIAAVLPPSKGSEPAT</sequence>
<accession>A0AAN8TCU2</accession>
<evidence type="ECO:0000313" key="2">
    <source>
        <dbReference type="EMBL" id="KAK6781401.1"/>
    </source>
</evidence>
<dbReference type="EMBL" id="JBANQN010000009">
    <property type="protein sequence ID" value="KAK6781401.1"/>
    <property type="molecule type" value="Genomic_DNA"/>
</dbReference>
<evidence type="ECO:0000313" key="3">
    <source>
        <dbReference type="Proteomes" id="UP001371456"/>
    </source>
</evidence>
<evidence type="ECO:0000256" key="1">
    <source>
        <dbReference type="SAM" id="MobiDB-lite"/>
    </source>
</evidence>
<reference evidence="2 3" key="1">
    <citation type="submission" date="2024-02" db="EMBL/GenBank/DDBJ databases">
        <title>de novo genome assembly of Solanum bulbocastanum strain 11H21.</title>
        <authorList>
            <person name="Hosaka A.J."/>
        </authorList>
    </citation>
    <scope>NUCLEOTIDE SEQUENCE [LARGE SCALE GENOMIC DNA]</scope>
    <source>
        <tissue evidence="2">Young leaves</tissue>
    </source>
</reference>
<dbReference type="AlphaFoldDB" id="A0AAN8TCU2"/>
<proteinExistence type="predicted"/>